<dbReference type="EMBL" id="KL648554">
    <property type="protein sequence ID" value="KEY69034.1"/>
    <property type="molecule type" value="Genomic_DNA"/>
</dbReference>
<feature type="compositionally biased region" description="Polar residues" evidence="1">
    <location>
        <begin position="1"/>
        <end position="25"/>
    </location>
</feature>
<keyword evidence="3" id="KW-1185">Reference proteome</keyword>
<evidence type="ECO:0000313" key="3">
    <source>
        <dbReference type="Proteomes" id="UP000028045"/>
    </source>
</evidence>
<evidence type="ECO:0000256" key="1">
    <source>
        <dbReference type="SAM" id="MobiDB-lite"/>
    </source>
</evidence>
<protein>
    <submittedName>
        <fullName evidence="2">Uncharacterized protein</fullName>
    </submittedName>
</protein>
<organism evidence="2 3">
    <name type="scientific">Stachybotrys chartarum (strain CBS 109288 / IBT 7711)</name>
    <name type="common">Toxic black mold</name>
    <name type="synonym">Stilbospora chartarum</name>
    <dbReference type="NCBI Taxonomy" id="1280523"/>
    <lineage>
        <taxon>Eukaryota</taxon>
        <taxon>Fungi</taxon>
        <taxon>Dikarya</taxon>
        <taxon>Ascomycota</taxon>
        <taxon>Pezizomycotina</taxon>
        <taxon>Sordariomycetes</taxon>
        <taxon>Hypocreomycetidae</taxon>
        <taxon>Hypocreales</taxon>
        <taxon>Stachybotryaceae</taxon>
        <taxon>Stachybotrys</taxon>
    </lineage>
</organism>
<dbReference type="Proteomes" id="UP000028045">
    <property type="component" value="Unassembled WGS sequence"/>
</dbReference>
<reference evidence="2 3" key="1">
    <citation type="journal article" date="2014" name="BMC Genomics">
        <title>Comparative genome sequencing reveals chemotype-specific gene clusters in the toxigenic black mold Stachybotrys.</title>
        <authorList>
            <person name="Semeiks J."/>
            <person name="Borek D."/>
            <person name="Otwinowski Z."/>
            <person name="Grishin N.V."/>
        </authorList>
    </citation>
    <scope>NUCLEOTIDE SEQUENCE [LARGE SCALE GENOMIC DNA]</scope>
    <source>
        <strain evidence="3">CBS 109288 / IBT 7711</strain>
    </source>
</reference>
<gene>
    <name evidence="2" type="ORF">S7711_10695</name>
</gene>
<feature type="region of interest" description="Disordered" evidence="1">
    <location>
        <begin position="1"/>
        <end position="71"/>
    </location>
</feature>
<name>A0A084AUQ5_STACB</name>
<proteinExistence type="predicted"/>
<dbReference type="AlphaFoldDB" id="A0A084AUQ5"/>
<sequence>MAETSPFPTATPALQSCPTTRTHNLPGNLPRERTQHKATRHKDRTAAAKHQTGQKPSPSPAAFESCTPPIPLGSRVAAHGLEGECTRDLSIPPFTVRGRSYGVVVRRDKPFLAGRAAEAQRQCEMSGVF</sequence>
<dbReference type="HOGENOM" id="CLU_1950214_0_0_1"/>
<evidence type="ECO:0000313" key="2">
    <source>
        <dbReference type="EMBL" id="KEY69034.1"/>
    </source>
</evidence>
<accession>A0A084AUQ5</accession>